<feature type="region of interest" description="Disordered" evidence="1">
    <location>
        <begin position="147"/>
        <end position="167"/>
    </location>
</feature>
<accession>A0A0F8Z679</accession>
<organism evidence="2">
    <name type="scientific">marine sediment metagenome</name>
    <dbReference type="NCBI Taxonomy" id="412755"/>
    <lineage>
        <taxon>unclassified sequences</taxon>
        <taxon>metagenomes</taxon>
        <taxon>ecological metagenomes</taxon>
    </lineage>
</organism>
<evidence type="ECO:0000256" key="1">
    <source>
        <dbReference type="SAM" id="MobiDB-lite"/>
    </source>
</evidence>
<dbReference type="AlphaFoldDB" id="A0A0F8Z679"/>
<feature type="compositionally biased region" description="Basic and acidic residues" evidence="1">
    <location>
        <begin position="153"/>
        <end position="167"/>
    </location>
</feature>
<sequence length="167" mass="18871">MTNKVPWNEKGYNCFTDCRAYTDDFCLVHTRFIEGQVIGVNEPTDAPPWGDKEGEPLQVCPLYSKGNVWHCIFCGRHWNDGPPTVKAVLVINGKAIRKKMRSCPFCREYKGLEPCDPVTCNCWKLDVVRKLAAGEITVTGRTLTKPELQNTRPVKEEVNNDSRSHSG</sequence>
<protein>
    <submittedName>
        <fullName evidence="2">Uncharacterized protein</fullName>
    </submittedName>
</protein>
<reference evidence="2" key="1">
    <citation type="journal article" date="2015" name="Nature">
        <title>Complex archaea that bridge the gap between prokaryotes and eukaryotes.</title>
        <authorList>
            <person name="Spang A."/>
            <person name="Saw J.H."/>
            <person name="Jorgensen S.L."/>
            <person name="Zaremba-Niedzwiedzka K."/>
            <person name="Martijn J."/>
            <person name="Lind A.E."/>
            <person name="van Eijk R."/>
            <person name="Schleper C."/>
            <person name="Guy L."/>
            <person name="Ettema T.J."/>
        </authorList>
    </citation>
    <scope>NUCLEOTIDE SEQUENCE</scope>
</reference>
<proteinExistence type="predicted"/>
<evidence type="ECO:0000313" key="2">
    <source>
        <dbReference type="EMBL" id="KKK89292.1"/>
    </source>
</evidence>
<gene>
    <name evidence="2" type="ORF">LCGC14_2734570</name>
</gene>
<comment type="caution">
    <text evidence="2">The sequence shown here is derived from an EMBL/GenBank/DDBJ whole genome shotgun (WGS) entry which is preliminary data.</text>
</comment>
<dbReference type="EMBL" id="LAZR01049596">
    <property type="protein sequence ID" value="KKK89292.1"/>
    <property type="molecule type" value="Genomic_DNA"/>
</dbReference>
<name>A0A0F8Z679_9ZZZZ</name>